<organism evidence="1 2">
    <name type="scientific">Enterococcus alcedinis</name>
    <dbReference type="NCBI Taxonomy" id="1274384"/>
    <lineage>
        <taxon>Bacteria</taxon>
        <taxon>Bacillati</taxon>
        <taxon>Bacillota</taxon>
        <taxon>Bacilli</taxon>
        <taxon>Lactobacillales</taxon>
        <taxon>Enterococcaceae</taxon>
        <taxon>Enterococcus</taxon>
    </lineage>
</organism>
<dbReference type="Proteomes" id="UP000622610">
    <property type="component" value="Unassembled WGS sequence"/>
</dbReference>
<dbReference type="Pfam" id="PF14284">
    <property type="entry name" value="PcfJ"/>
    <property type="match status" value="1"/>
</dbReference>
<dbReference type="AlphaFoldDB" id="A0A917JEP3"/>
<protein>
    <submittedName>
        <fullName evidence="1">Uncharacterized protein</fullName>
    </submittedName>
</protein>
<dbReference type="RefSeq" id="WP_188366558.1">
    <property type="nucleotide sequence ID" value="NZ_BMDT01000001.1"/>
</dbReference>
<keyword evidence="2" id="KW-1185">Reference proteome</keyword>
<dbReference type="EMBL" id="BMDT01000001">
    <property type="protein sequence ID" value="GGI64722.1"/>
    <property type="molecule type" value="Genomic_DNA"/>
</dbReference>
<evidence type="ECO:0000313" key="1">
    <source>
        <dbReference type="EMBL" id="GGI64722.1"/>
    </source>
</evidence>
<dbReference type="InterPro" id="IPR025586">
    <property type="entry name" value="PcfJ"/>
</dbReference>
<gene>
    <name evidence="1" type="ORF">GCM10011482_03760</name>
</gene>
<sequence>MIKTANDYANNKLKVPKAFFEWAYCQMPTYEWRNKEKSIIASTRKHSYCTTKKLVKNSRLTFFDKSRLFVIVLSTSKRIEIQTWNVASFFENGKQVYKDRLINLEVLAEGAHIKLSQSDDNNFRFGLKPTVGLFSYYQPEVYENRWHDRLHRVSELKYIELPFLYVEDIPRVYKYRKQIEYAQKINAMHLANDIANNNNEIDMRIVTKNWLKKFKPFFKNTQYGYKEYLLKQALEKVGSRFIPGIEKYMAYKDVSKIPRSVKINKLQKYLIKQKTDFSYYRDYLKLLKDLKTTKENIVYFPTDIVQAHDKAVDTLNATKRELVQEGFVARAEELKALEMVIGDYSFILPKCADDLVKEGQALRHCVSSSGYIGEHVAGKTTIIFARKREEPEKSFFTIEYRKKRIQQIQGNRNREHVPDDLQKVVDIWLRTANKIVC</sequence>
<reference evidence="1" key="2">
    <citation type="submission" date="2020-09" db="EMBL/GenBank/DDBJ databases">
        <authorList>
            <person name="Sun Q."/>
            <person name="Sedlacek I."/>
        </authorList>
    </citation>
    <scope>NUCLEOTIDE SEQUENCE</scope>
    <source>
        <strain evidence="1">CCM 8433</strain>
    </source>
</reference>
<proteinExistence type="predicted"/>
<accession>A0A917JEP3</accession>
<name>A0A917JEP3_9ENTE</name>
<reference evidence="1" key="1">
    <citation type="journal article" date="2014" name="Int. J. Syst. Evol. Microbiol.">
        <title>Complete genome sequence of Corynebacterium casei LMG S-19264T (=DSM 44701T), isolated from a smear-ripened cheese.</title>
        <authorList>
            <consortium name="US DOE Joint Genome Institute (JGI-PGF)"/>
            <person name="Walter F."/>
            <person name="Albersmeier A."/>
            <person name="Kalinowski J."/>
            <person name="Ruckert C."/>
        </authorList>
    </citation>
    <scope>NUCLEOTIDE SEQUENCE</scope>
    <source>
        <strain evidence="1">CCM 8433</strain>
    </source>
</reference>
<evidence type="ECO:0000313" key="2">
    <source>
        <dbReference type="Proteomes" id="UP000622610"/>
    </source>
</evidence>
<comment type="caution">
    <text evidence="1">The sequence shown here is derived from an EMBL/GenBank/DDBJ whole genome shotgun (WGS) entry which is preliminary data.</text>
</comment>